<keyword evidence="2" id="KW-0067">ATP-binding</keyword>
<dbReference type="Pfam" id="PF00196">
    <property type="entry name" value="GerE"/>
    <property type="match status" value="1"/>
</dbReference>
<gene>
    <name evidence="5" type="primary">hgc1</name>
</gene>
<dbReference type="CDD" id="cd06170">
    <property type="entry name" value="LuxR_C_like"/>
    <property type="match status" value="1"/>
</dbReference>
<feature type="domain" description="HTH luxR-type" evidence="4">
    <location>
        <begin position="913"/>
        <end position="974"/>
    </location>
</feature>
<dbReference type="InterPro" id="IPR027417">
    <property type="entry name" value="P-loop_NTPase"/>
</dbReference>
<organism evidence="5">
    <name type="scientific">Streptomyces sp. LZ35</name>
    <dbReference type="NCBI Taxonomy" id="1245024"/>
    <lineage>
        <taxon>Bacteria</taxon>
        <taxon>Bacillati</taxon>
        <taxon>Actinomycetota</taxon>
        <taxon>Actinomycetes</taxon>
        <taxon>Kitasatosporales</taxon>
        <taxon>Streptomycetaceae</taxon>
        <taxon>Streptomyces</taxon>
    </lineage>
</organism>
<dbReference type="InterPro" id="IPR041664">
    <property type="entry name" value="AAA_16"/>
</dbReference>
<dbReference type="GO" id="GO:0004016">
    <property type="term" value="F:adenylate cyclase activity"/>
    <property type="evidence" value="ECO:0007669"/>
    <property type="project" value="TreeGrafter"/>
</dbReference>
<dbReference type="InterPro" id="IPR036388">
    <property type="entry name" value="WH-like_DNA-bd_sf"/>
</dbReference>
<dbReference type="InterPro" id="IPR000792">
    <property type="entry name" value="Tscrpt_reg_LuxR_C"/>
</dbReference>
<dbReference type="SUPFAM" id="SSF52540">
    <property type="entry name" value="P-loop containing nucleoside triphosphate hydrolases"/>
    <property type="match status" value="1"/>
</dbReference>
<dbReference type="Gene3D" id="1.10.10.10">
    <property type="entry name" value="Winged helix-like DNA-binding domain superfamily/Winged helix DNA-binding domain"/>
    <property type="match status" value="1"/>
</dbReference>
<dbReference type="Gene3D" id="3.40.50.300">
    <property type="entry name" value="P-loop containing nucleotide triphosphate hydrolases"/>
    <property type="match status" value="1"/>
</dbReference>
<dbReference type="SMART" id="SM00421">
    <property type="entry name" value="HTH_LUXR"/>
    <property type="match status" value="1"/>
</dbReference>
<keyword evidence="1" id="KW-0547">Nucleotide-binding</keyword>
<accession>K4MMM6</accession>
<evidence type="ECO:0000259" key="4">
    <source>
        <dbReference type="PROSITE" id="PS50043"/>
    </source>
</evidence>
<dbReference type="GO" id="GO:0005737">
    <property type="term" value="C:cytoplasm"/>
    <property type="evidence" value="ECO:0007669"/>
    <property type="project" value="TreeGrafter"/>
</dbReference>
<dbReference type="GO" id="GO:0006355">
    <property type="term" value="P:regulation of DNA-templated transcription"/>
    <property type="evidence" value="ECO:0007669"/>
    <property type="project" value="InterPro"/>
</dbReference>
<dbReference type="InterPro" id="IPR016032">
    <property type="entry name" value="Sig_transdc_resp-reg_C-effctor"/>
</dbReference>
<reference evidence="5" key="1">
    <citation type="submission" date="2012-08" db="EMBL/GenBank/DDBJ databases">
        <title>Identification and characterization of the hygrocin biosynthetic gene cluster from Streptomyces sp. LZ35.</title>
        <authorList>
            <person name="Wang H.X."/>
            <person name="Li S.R."/>
            <person name="Shen Y.M."/>
        </authorList>
    </citation>
    <scope>NUCLEOTIDE SEQUENCE</scope>
    <source>
        <strain evidence="5">LZ35</strain>
    </source>
</reference>
<dbReference type="PROSITE" id="PS50043">
    <property type="entry name" value="HTH_LUXR_2"/>
    <property type="match status" value="1"/>
</dbReference>
<sequence>MAARMEESQKAGVPVSLMECHDSTAGAGRPAIGFRGDQEDRGGERGRGPGGSPPDLVERDNILAGLGRLLADASRGKGQLAVVDGPLGTGKSRLVHEFLEALEPGGVRVLRATASLREHLLPFGVVTQLFHGMTIPPPGRDRVRELLASAVEQTVIDGELTDGDWEVQVVDAFQKLTMELAHLSETTPLVICVDNAHYLDPPSLHFLAGLVPWLHSARILVLITDDHTLRWPRSPLLAGLLSQSPNAHRIAVRPLSRRGVDALAIRLLGPHTASPRLTAELHRVSGGNPLAVQALIIDQQAGGAGYPEGYGQALLDLVAHSRPSMLAVVRALAVLGGAAPVADVARLAGVDATVTGWALHALVSAGLLTQGHAFRHPVAATAVLDDMPADSRAALHRAAAELLHEAGAPALTVAGQLMAAGDPDADCATEVLVAASDEALATGDVGTALSCLDLAQRTRADAPTAARIRARLSRLEWQLKPQVAVRHLRPQLGDFTAGHLDRREVSELVLGLVRAGALDELTALLDALRTRAHQGIGPGTEDLRPLTNWAAMAYPLHTGLRKLAHSVAAATPEAAPCHDPWLPSAVTLADDLIRGGNDQLTHRAELLLRTFHLDHGSLWNAESGALALRALLHAGRPDEVVAWCEKLETEAAAHHAVAWQGKFLAIRAEAHLRQGQLISAHDLAARAMALVPSQGWGIGLAGVLGCAILAATRSGRLEQAEKYVAQPIPEPALHSRHGAHYLHARGHYRLATHHPQAALADFLACGRFAETWNAPGADVVSWRTSAAEAWLAQDDQDQAKRLVREQIARLLPGPSRARGLCLRTLAAVSRVSRRPQLLTEAVDMLKDSGDDYELARALIDLSTAFKDTGDQRNARRVAHRAWHLAKQTGAEHLCREAALDPIDPEAAISAKQHQDGLSTLTTQERRIALLAAKGYTNREIAAKLYITSSTVEQHLTRVFRKVNVKRRQDLPHFL</sequence>
<dbReference type="EMBL" id="JX504844">
    <property type="protein sequence ID" value="AFV30245.1"/>
    <property type="molecule type" value="Genomic_DNA"/>
</dbReference>
<feature type="compositionally biased region" description="Basic and acidic residues" evidence="3">
    <location>
        <begin position="36"/>
        <end position="47"/>
    </location>
</feature>
<dbReference type="PANTHER" id="PTHR16305:SF35">
    <property type="entry name" value="TRANSCRIPTIONAL ACTIVATOR DOMAIN"/>
    <property type="match status" value="1"/>
</dbReference>
<evidence type="ECO:0000313" key="5">
    <source>
        <dbReference type="EMBL" id="AFV30245.1"/>
    </source>
</evidence>
<protein>
    <submittedName>
        <fullName evidence="5">LuxR family transcriptional regulator</fullName>
    </submittedName>
</protein>
<dbReference type="PRINTS" id="PR00038">
    <property type="entry name" value="HTHLUXR"/>
</dbReference>
<name>K4MMM6_9ACTN</name>
<evidence type="ECO:0000256" key="3">
    <source>
        <dbReference type="SAM" id="MobiDB-lite"/>
    </source>
</evidence>
<feature type="region of interest" description="Disordered" evidence="3">
    <location>
        <begin position="21"/>
        <end position="58"/>
    </location>
</feature>
<dbReference type="GO" id="GO:0003677">
    <property type="term" value="F:DNA binding"/>
    <property type="evidence" value="ECO:0007669"/>
    <property type="project" value="InterPro"/>
</dbReference>
<evidence type="ECO:0000256" key="1">
    <source>
        <dbReference type="ARBA" id="ARBA00022741"/>
    </source>
</evidence>
<dbReference type="SUPFAM" id="SSF46894">
    <property type="entry name" value="C-terminal effector domain of the bipartite response regulators"/>
    <property type="match status" value="1"/>
</dbReference>
<dbReference type="AlphaFoldDB" id="K4MMM6"/>
<dbReference type="PANTHER" id="PTHR16305">
    <property type="entry name" value="TESTICULAR SOLUBLE ADENYLYL CYCLASE"/>
    <property type="match status" value="1"/>
</dbReference>
<dbReference type="GO" id="GO:0005524">
    <property type="term" value="F:ATP binding"/>
    <property type="evidence" value="ECO:0007669"/>
    <property type="project" value="UniProtKB-KW"/>
</dbReference>
<dbReference type="Pfam" id="PF13191">
    <property type="entry name" value="AAA_16"/>
    <property type="match status" value="1"/>
</dbReference>
<dbReference type="PROSITE" id="PS00622">
    <property type="entry name" value="HTH_LUXR_1"/>
    <property type="match status" value="1"/>
</dbReference>
<proteinExistence type="predicted"/>
<evidence type="ECO:0000256" key="2">
    <source>
        <dbReference type="ARBA" id="ARBA00022840"/>
    </source>
</evidence>